<evidence type="ECO:0000313" key="3">
    <source>
        <dbReference type="Proteomes" id="UP000007523"/>
    </source>
</evidence>
<dbReference type="Proteomes" id="UP000007523">
    <property type="component" value="Chromosome"/>
</dbReference>
<evidence type="ECO:0000313" key="2">
    <source>
        <dbReference type="EMBL" id="AFC28160.1"/>
    </source>
</evidence>
<accession>H6N9K3</accession>
<evidence type="ECO:0000256" key="1">
    <source>
        <dbReference type="SAM" id="MobiDB-lite"/>
    </source>
</evidence>
<keyword evidence="3" id="KW-1185">Reference proteome</keyword>
<reference evidence="2 3" key="1">
    <citation type="journal article" date="2012" name="J. Bacteriol.">
        <title>Complete Genome Sequence of Paenibacillus mucilaginosus 3016, a Bacterium Functional as Microbial Fertilizer.</title>
        <authorList>
            <person name="Ma M."/>
            <person name="Wang Z."/>
            <person name="Li L."/>
            <person name="Jiang X."/>
            <person name="Guan D."/>
            <person name="Cao F."/>
            <person name="Chen H."/>
            <person name="Wang X."/>
            <person name="Shen D."/>
            <person name="Du B."/>
            <person name="Li J."/>
        </authorList>
    </citation>
    <scope>NUCLEOTIDE SEQUENCE [LARGE SCALE GENOMIC DNA]</scope>
    <source>
        <strain evidence="2 3">3016</strain>
    </source>
</reference>
<organism evidence="2 3">
    <name type="scientific">Paenibacillus mucilaginosus 3016</name>
    <dbReference type="NCBI Taxonomy" id="1116391"/>
    <lineage>
        <taxon>Bacteria</taxon>
        <taxon>Bacillati</taxon>
        <taxon>Bacillota</taxon>
        <taxon>Bacilli</taxon>
        <taxon>Bacillales</taxon>
        <taxon>Paenibacillaceae</taxon>
        <taxon>Paenibacillus</taxon>
    </lineage>
</organism>
<dbReference type="HOGENOM" id="CLU_2451810_0_0_9"/>
<proteinExistence type="predicted"/>
<dbReference type="AlphaFoldDB" id="H6N9K3"/>
<dbReference type="KEGG" id="pmq:PM3016_1230"/>
<dbReference type="EMBL" id="CP003235">
    <property type="protein sequence ID" value="AFC28160.1"/>
    <property type="molecule type" value="Genomic_DNA"/>
</dbReference>
<feature type="region of interest" description="Disordered" evidence="1">
    <location>
        <begin position="47"/>
        <end position="67"/>
    </location>
</feature>
<protein>
    <submittedName>
        <fullName evidence="2">Transposase IS4 family protein</fullName>
    </submittedName>
</protein>
<name>H6N9K3_9BACL</name>
<sequence length="89" mass="10025">MVAGRVLITDSTHLKANANKRKLNKQVVECSPKEYIEDLDNAINEDRRKHGKKPLQEKEVVAKTKEVKISTTGPESGFMVRDGKPEGFF</sequence>
<dbReference type="STRING" id="1116391.PM3016_1230"/>
<gene>
    <name evidence="2" type="ORF">PM3016_1230</name>
</gene>